<proteinExistence type="predicted"/>
<evidence type="ECO:0000256" key="2">
    <source>
        <dbReference type="ARBA" id="ARBA00022519"/>
    </source>
</evidence>
<dbReference type="Proteomes" id="UP000182146">
    <property type="component" value="Unassembled WGS sequence"/>
</dbReference>
<evidence type="ECO:0000313" key="7">
    <source>
        <dbReference type="Proteomes" id="UP000182146"/>
    </source>
</evidence>
<dbReference type="PANTHER" id="PTHR37481:SF1">
    <property type="entry name" value="LIPOPOLYSACCHARIDE EXPORT SYSTEM PROTEIN LPTC"/>
    <property type="match status" value="1"/>
</dbReference>
<dbReference type="GO" id="GO:0005886">
    <property type="term" value="C:plasma membrane"/>
    <property type="evidence" value="ECO:0007669"/>
    <property type="project" value="InterPro"/>
</dbReference>
<reference evidence="6 7" key="1">
    <citation type="submission" date="2016-10" db="EMBL/GenBank/DDBJ databases">
        <authorList>
            <person name="de Groot N.N."/>
        </authorList>
    </citation>
    <scope>NUCLEOTIDE SEQUENCE [LARGE SCALE GENOMIC DNA]</scope>
    <source>
        <strain evidence="6 7">DSM 17813</strain>
    </source>
</reference>
<protein>
    <submittedName>
        <fullName evidence="6">LPS export ABC transporter protein LptC</fullName>
    </submittedName>
</protein>
<dbReference type="EMBL" id="FNGU01000003">
    <property type="protein sequence ID" value="SDM01901.1"/>
    <property type="molecule type" value="Genomic_DNA"/>
</dbReference>
<dbReference type="InterPro" id="IPR052363">
    <property type="entry name" value="LPS_export_LptC"/>
</dbReference>
<evidence type="ECO:0000256" key="3">
    <source>
        <dbReference type="ARBA" id="ARBA00022692"/>
    </source>
</evidence>
<dbReference type="STRING" id="392333.SAMN05660860_01699"/>
<evidence type="ECO:0000313" key="6">
    <source>
        <dbReference type="EMBL" id="SDM01901.1"/>
    </source>
</evidence>
<name>A0A1G9PTU8_9BACT</name>
<evidence type="ECO:0000256" key="1">
    <source>
        <dbReference type="ARBA" id="ARBA00022475"/>
    </source>
</evidence>
<evidence type="ECO:0000256" key="4">
    <source>
        <dbReference type="ARBA" id="ARBA00022989"/>
    </source>
</evidence>
<dbReference type="InterPro" id="IPR026265">
    <property type="entry name" value="LptC"/>
</dbReference>
<dbReference type="InterPro" id="IPR010664">
    <property type="entry name" value="LipoPS_assembly_LptC-rel"/>
</dbReference>
<dbReference type="RefSeq" id="WP_082048024.1">
    <property type="nucleotide sequence ID" value="NZ_FNGU01000003.1"/>
</dbReference>
<gene>
    <name evidence="6" type="ORF">SAMN05660860_01699</name>
</gene>
<sequence>MIRNLQIRHALVLAIVALLLVLGVLVFRNLPRGTLEDDIAAPLLDADLALQTFEYTETRAGLRQWSIEGDAAGFRQVSNEALIENLRVFFFDESGEDVEVTLTARHGRIDIDARELRVWEDVVVRGGDDYTLYTQSLEYQDAQKLAVTSDPVRIVSRGFDIRGHGLRMDVVTRRVEILADVEALIAPNFIDTGTP</sequence>
<dbReference type="AlphaFoldDB" id="A0A1G9PTU8"/>
<keyword evidence="4" id="KW-1133">Transmembrane helix</keyword>
<dbReference type="OrthoDB" id="5397263at2"/>
<evidence type="ECO:0000256" key="5">
    <source>
        <dbReference type="ARBA" id="ARBA00023136"/>
    </source>
</evidence>
<keyword evidence="2" id="KW-0997">Cell inner membrane</keyword>
<dbReference type="PANTHER" id="PTHR37481">
    <property type="entry name" value="LIPOPOLYSACCHARIDE EXPORT SYSTEM PROTEIN LPTC"/>
    <property type="match status" value="1"/>
</dbReference>
<keyword evidence="5" id="KW-0472">Membrane</keyword>
<dbReference type="Gene3D" id="2.60.450.10">
    <property type="entry name" value="Lipopolysaccharide (LPS) transport protein A like domain"/>
    <property type="match status" value="1"/>
</dbReference>
<organism evidence="6 7">
    <name type="scientific">Geoalkalibacter ferrihydriticus</name>
    <dbReference type="NCBI Taxonomy" id="392333"/>
    <lineage>
        <taxon>Bacteria</taxon>
        <taxon>Pseudomonadati</taxon>
        <taxon>Thermodesulfobacteriota</taxon>
        <taxon>Desulfuromonadia</taxon>
        <taxon>Desulfuromonadales</taxon>
        <taxon>Geoalkalibacteraceae</taxon>
        <taxon>Geoalkalibacter</taxon>
    </lineage>
</organism>
<dbReference type="Pfam" id="PF06835">
    <property type="entry name" value="LptC"/>
    <property type="match status" value="1"/>
</dbReference>
<keyword evidence="3" id="KW-0812">Transmembrane</keyword>
<dbReference type="NCBIfam" id="TIGR04409">
    <property type="entry name" value="LptC_YrbK"/>
    <property type="match status" value="1"/>
</dbReference>
<keyword evidence="1" id="KW-1003">Cell membrane</keyword>
<accession>A0A1G9PTU8</accession>
<dbReference type="GO" id="GO:0017089">
    <property type="term" value="F:glycolipid transfer activity"/>
    <property type="evidence" value="ECO:0007669"/>
    <property type="project" value="TreeGrafter"/>
</dbReference>
<dbReference type="GO" id="GO:0015221">
    <property type="term" value="F:lipopolysaccharide transmembrane transporter activity"/>
    <property type="evidence" value="ECO:0007669"/>
    <property type="project" value="InterPro"/>
</dbReference>
<dbReference type="GO" id="GO:0030288">
    <property type="term" value="C:outer membrane-bounded periplasmic space"/>
    <property type="evidence" value="ECO:0007669"/>
    <property type="project" value="TreeGrafter"/>
</dbReference>